<reference evidence="9" key="1">
    <citation type="submission" date="2011-02" db="EMBL/GenBank/DDBJ databases">
        <title>The complete sequence of chromosome of Deinococcus proteolyticus DSM 20540.</title>
        <authorList>
            <consortium name="US DOE Joint Genome Institute (JGI-PGF)"/>
            <person name="Lucas S."/>
            <person name="Copeland A."/>
            <person name="Lapidus A."/>
            <person name="Bruce D."/>
            <person name="Goodwin L."/>
            <person name="Pitluck S."/>
            <person name="Kyrpides N."/>
            <person name="Mavromatis K."/>
            <person name="Pagani I."/>
            <person name="Ivanova N."/>
            <person name="Ovchinnikova G."/>
            <person name="Zeytun A."/>
            <person name="Detter J.C."/>
            <person name="Han C."/>
            <person name="Land M."/>
            <person name="Hauser L."/>
            <person name="Markowitz V."/>
            <person name="Cheng J.-F."/>
            <person name="Hugenholtz P."/>
            <person name="Woyke T."/>
            <person name="Wu D."/>
            <person name="Pukall R."/>
            <person name="Steenblock K."/>
            <person name="Brambilla E."/>
            <person name="Klenk H.-P."/>
            <person name="Eisen J.A."/>
        </authorList>
    </citation>
    <scope>NUCLEOTIDE SEQUENCE [LARGE SCALE GENOMIC DNA]</scope>
    <source>
        <strain evidence="9">ATCC 35074 / DSM 20540 / JCM 6276 / NBRC 101906 / NCIMB 13154 / VKM Ac-1939 / CCM 2703 / MRP</strain>
    </source>
</reference>
<evidence type="ECO:0000313" key="9">
    <source>
        <dbReference type="Proteomes" id="UP000007718"/>
    </source>
</evidence>
<dbReference type="GO" id="GO:0016020">
    <property type="term" value="C:membrane"/>
    <property type="evidence" value="ECO:0007669"/>
    <property type="project" value="UniProtKB-SubCell"/>
</dbReference>
<evidence type="ECO:0000256" key="4">
    <source>
        <dbReference type="ARBA" id="ARBA00023136"/>
    </source>
</evidence>
<dbReference type="Pfam" id="PF01694">
    <property type="entry name" value="Rhomboid"/>
    <property type="match status" value="1"/>
</dbReference>
<feature type="transmembrane region" description="Helical" evidence="6">
    <location>
        <begin position="224"/>
        <end position="243"/>
    </location>
</feature>
<gene>
    <name evidence="8" type="ordered locus">Deipr_0897</name>
</gene>
<feature type="transmembrane region" description="Helical" evidence="6">
    <location>
        <begin position="148"/>
        <end position="167"/>
    </location>
</feature>
<keyword evidence="9" id="KW-1185">Reference proteome</keyword>
<dbReference type="eggNOG" id="COG0705">
    <property type="taxonomic scope" value="Bacteria"/>
</dbReference>
<feature type="transmembrane region" description="Helical" evidence="6">
    <location>
        <begin position="68"/>
        <end position="88"/>
    </location>
</feature>
<dbReference type="PANTHER" id="PTHR43731">
    <property type="entry name" value="RHOMBOID PROTEASE"/>
    <property type="match status" value="1"/>
</dbReference>
<sequence>MAALPGKEGSPKMLHAQNPTPRTPVPRTPGKGSVQVAGREAAYTGKMTRSPLRPRPSLSAPRSRGPRALPAALVTALLVALIWVQEFVDQLLPGLRLDNLGIWPRDSGSWWHIFTAPFLHGGWGHLIANTVPLATLAFMSAVRSVGRFLAATFIITAVGGGLIWLLARGGSVHLGASILIFGYFAYLLGVGWWERTPAAIGVAVIAAILYGGILWGVLPTDPRISFEGHLFGFVGGLVAAALLHRQRPPHRLA</sequence>
<evidence type="ECO:0000256" key="6">
    <source>
        <dbReference type="SAM" id="Phobius"/>
    </source>
</evidence>
<feature type="transmembrane region" description="Helical" evidence="6">
    <location>
        <begin position="173"/>
        <end position="193"/>
    </location>
</feature>
<dbReference type="SUPFAM" id="SSF144091">
    <property type="entry name" value="Rhomboid-like"/>
    <property type="match status" value="1"/>
</dbReference>
<comment type="subcellular location">
    <subcellularLocation>
        <location evidence="1">Membrane</location>
        <topology evidence="1">Multi-pass membrane protein</topology>
    </subcellularLocation>
</comment>
<keyword evidence="2 6" id="KW-0812">Transmembrane</keyword>
<dbReference type="InterPro" id="IPR050925">
    <property type="entry name" value="Rhomboid_protease_S54"/>
</dbReference>
<dbReference type="Proteomes" id="UP000007718">
    <property type="component" value="Chromosome"/>
</dbReference>
<keyword evidence="4 6" id="KW-0472">Membrane</keyword>
<feature type="transmembrane region" description="Helical" evidence="6">
    <location>
        <begin position="200"/>
        <end position="218"/>
    </location>
</feature>
<organism evidence="8 9">
    <name type="scientific">Deinococcus proteolyticus (strain ATCC 35074 / DSM 20540 / JCM 6276 / NBRC 101906 / NCIMB 13154 / VKM Ac-1939 / CCM 2703 / MRP)</name>
    <dbReference type="NCBI Taxonomy" id="693977"/>
    <lineage>
        <taxon>Bacteria</taxon>
        <taxon>Thermotogati</taxon>
        <taxon>Deinococcota</taxon>
        <taxon>Deinococci</taxon>
        <taxon>Deinococcales</taxon>
        <taxon>Deinococcaceae</taxon>
        <taxon>Deinococcus</taxon>
    </lineage>
</organism>
<dbReference type="Gene3D" id="1.20.1540.10">
    <property type="entry name" value="Rhomboid-like"/>
    <property type="match status" value="1"/>
</dbReference>
<dbReference type="KEGG" id="dpt:Deipr_0897"/>
<feature type="domain" description="Peptidase S54 rhomboid" evidence="7">
    <location>
        <begin position="108"/>
        <end position="245"/>
    </location>
</feature>
<reference evidence="8 9" key="2">
    <citation type="journal article" date="2012" name="Stand. Genomic Sci.">
        <title>Complete genome sequence of the orange-red pigmented, radioresistant Deinococcus proteolyticus type strain (MRP(T)).</title>
        <authorList>
            <person name="Copeland A."/>
            <person name="Zeytun A."/>
            <person name="Yassawong M."/>
            <person name="Nolan M."/>
            <person name="Lucas S."/>
            <person name="Hammon N."/>
            <person name="Deshpande S."/>
            <person name="Cheng J.F."/>
            <person name="Han C."/>
            <person name="Tapia R."/>
            <person name="Goodwin L.A."/>
            <person name="Pitluck S."/>
            <person name="Mavromatis K."/>
            <person name="Liolios K."/>
            <person name="Pagani I."/>
            <person name="Ivanova N."/>
            <person name="Mikhailova N."/>
            <person name="Pati A."/>
            <person name="Chen A."/>
            <person name="Palaniappan K."/>
            <person name="Land M."/>
            <person name="Hauser L."/>
            <person name="Jeffries C.D."/>
            <person name="Brambilla E.M."/>
            <person name="Rohde M."/>
            <person name="Sikorski J."/>
            <person name="Pukall R."/>
            <person name="Goker M."/>
            <person name="Detter J.C."/>
            <person name="Woyke T."/>
            <person name="Bristow J."/>
            <person name="Eisen J.A."/>
            <person name="Markowitz V."/>
            <person name="Hugenholtz P."/>
            <person name="Kyrpides N.C."/>
            <person name="Klenk H.P."/>
            <person name="Lapidus A."/>
        </authorList>
    </citation>
    <scope>NUCLEOTIDE SEQUENCE [LARGE SCALE GENOMIC DNA]</scope>
    <source>
        <strain evidence="9">ATCC 35074 / DSM 20540 / JCM 6276 / NBRC 101906 / NCIMB 13154 / VKM Ac-1939 / CCM 2703 / MRP</strain>
    </source>
</reference>
<evidence type="ECO:0000313" key="8">
    <source>
        <dbReference type="EMBL" id="ADY26053.1"/>
    </source>
</evidence>
<dbReference type="InterPro" id="IPR035952">
    <property type="entry name" value="Rhomboid-like_sf"/>
</dbReference>
<evidence type="ECO:0000259" key="7">
    <source>
        <dbReference type="Pfam" id="PF01694"/>
    </source>
</evidence>
<evidence type="ECO:0000256" key="5">
    <source>
        <dbReference type="SAM" id="MobiDB-lite"/>
    </source>
</evidence>
<feature type="region of interest" description="Disordered" evidence="5">
    <location>
        <begin position="1"/>
        <end position="65"/>
    </location>
</feature>
<evidence type="ECO:0000256" key="2">
    <source>
        <dbReference type="ARBA" id="ARBA00022692"/>
    </source>
</evidence>
<dbReference type="EMBL" id="CP002536">
    <property type="protein sequence ID" value="ADY26053.1"/>
    <property type="molecule type" value="Genomic_DNA"/>
</dbReference>
<proteinExistence type="predicted"/>
<name>F0RMK3_DEIPM</name>
<feature type="compositionally biased region" description="Low complexity" evidence="5">
    <location>
        <begin position="49"/>
        <end position="65"/>
    </location>
</feature>
<dbReference type="HOGENOM" id="CLU_067823_2_0_0"/>
<dbReference type="STRING" id="693977.Deipr_0897"/>
<dbReference type="InterPro" id="IPR022764">
    <property type="entry name" value="Peptidase_S54_rhomboid_dom"/>
</dbReference>
<dbReference type="PANTHER" id="PTHR43731:SF9">
    <property type="entry name" value="SLR1461 PROTEIN"/>
    <property type="match status" value="1"/>
</dbReference>
<dbReference type="AlphaFoldDB" id="F0RMK3"/>
<dbReference type="GO" id="GO:0004252">
    <property type="term" value="F:serine-type endopeptidase activity"/>
    <property type="evidence" value="ECO:0007669"/>
    <property type="project" value="InterPro"/>
</dbReference>
<feature type="transmembrane region" description="Helical" evidence="6">
    <location>
        <begin position="108"/>
        <end position="128"/>
    </location>
</feature>
<keyword evidence="3 6" id="KW-1133">Transmembrane helix</keyword>
<evidence type="ECO:0000256" key="3">
    <source>
        <dbReference type="ARBA" id="ARBA00022989"/>
    </source>
</evidence>
<evidence type="ECO:0000256" key="1">
    <source>
        <dbReference type="ARBA" id="ARBA00004141"/>
    </source>
</evidence>
<protein>
    <submittedName>
        <fullName evidence="8">Peptidase S54, rhomboid domain protein</fullName>
    </submittedName>
</protein>
<accession>F0RMK3</accession>